<keyword evidence="3" id="KW-1185">Reference proteome</keyword>
<keyword evidence="1" id="KW-0496">Mitochondrion</keyword>
<keyword evidence="1" id="KW-0811">Translocation</keyword>
<comment type="domain">
    <text evidence="1">The twin CX3C motif contains 4 conserved Cys residues that form 2 disulfide bonds in the mitochondrial intermembrane space.</text>
</comment>
<dbReference type="GO" id="GO:0005743">
    <property type="term" value="C:mitochondrial inner membrane"/>
    <property type="evidence" value="ECO:0007669"/>
    <property type="project" value="UniProtKB-SubCell"/>
</dbReference>
<dbReference type="SUPFAM" id="SSF144122">
    <property type="entry name" value="Tim10-like"/>
    <property type="match status" value="1"/>
</dbReference>
<accession>A0A6P8ZRF9</accession>
<gene>
    <name evidence="4" type="primary">LOC117649163</name>
</gene>
<comment type="subcellular location">
    <subcellularLocation>
        <location evidence="1">Mitochondrion inner membrane</location>
        <topology evidence="1">Peripheral membrane protein</topology>
        <orientation evidence="1">Intermembrane side</orientation>
    </subcellularLocation>
</comment>
<feature type="domain" description="Tim10-like" evidence="2">
    <location>
        <begin position="9"/>
        <end position="69"/>
    </location>
</feature>
<evidence type="ECO:0000313" key="3">
    <source>
        <dbReference type="Proteomes" id="UP000515158"/>
    </source>
</evidence>
<name>A0A6P8ZRF9_THRPL</name>
<sequence length="83" mass="9777">MTSAFNDDFVRQVEQMSRFQEQTHKLTSKCWDLCVEKPETRLGSRSETCLKNCVERFIDINNFITNRFQTSLMDRQAGDTSFD</sequence>
<dbReference type="Proteomes" id="UP000515158">
    <property type="component" value="Unplaced"/>
</dbReference>
<dbReference type="GeneID" id="117649163"/>
<evidence type="ECO:0000259" key="2">
    <source>
        <dbReference type="Pfam" id="PF02953"/>
    </source>
</evidence>
<keyword evidence="1" id="KW-0999">Mitochondrion inner membrane</keyword>
<dbReference type="OrthoDB" id="344165at2759"/>
<dbReference type="Pfam" id="PF02953">
    <property type="entry name" value="zf-Tim10_DDP"/>
    <property type="match status" value="1"/>
</dbReference>
<dbReference type="AlphaFoldDB" id="A0A6P8ZRF9"/>
<comment type="subunit">
    <text evidence="1">Heterohexamer.</text>
</comment>
<keyword evidence="1" id="KW-1015">Disulfide bond</keyword>
<comment type="similarity">
    <text evidence="1">Belongs to the small Tim family.</text>
</comment>
<dbReference type="Gene3D" id="1.10.287.810">
    <property type="entry name" value="Mitochondrial import inner membrane translocase subunit tim13 like domains"/>
    <property type="match status" value="1"/>
</dbReference>
<keyword evidence="1" id="KW-0472">Membrane</keyword>
<proteinExistence type="inferred from homology"/>
<evidence type="ECO:0000256" key="1">
    <source>
        <dbReference type="RuleBase" id="RU367043"/>
    </source>
</evidence>
<dbReference type="InterPro" id="IPR035427">
    <property type="entry name" value="Tim10-like_dom_sf"/>
</dbReference>
<dbReference type="KEGG" id="tpal:117649163"/>
<reference evidence="4" key="1">
    <citation type="submission" date="2025-08" db="UniProtKB">
        <authorList>
            <consortium name="RefSeq"/>
        </authorList>
    </citation>
    <scope>IDENTIFICATION</scope>
    <source>
        <tissue evidence="4">Total insect</tissue>
    </source>
</reference>
<comment type="function">
    <text evidence="1">Mitochondrial intermembrane chaperone that participates in the import and insertion of some multi-pass transmembrane proteins into the mitochondrial inner membrane. Also required for the transfer of beta-barrel precursors from the TOM complex to the sorting and assembly machinery (SAM complex) of the outer membrane. Acts as a chaperone-like protein that protects the hydrophobic precursors from aggregation and guide them through the mitochondrial intermembrane space.</text>
</comment>
<dbReference type="GO" id="GO:0015031">
    <property type="term" value="P:protein transport"/>
    <property type="evidence" value="ECO:0007669"/>
    <property type="project" value="UniProtKB-KW"/>
</dbReference>
<dbReference type="InterPro" id="IPR004217">
    <property type="entry name" value="Tim10-like"/>
</dbReference>
<evidence type="ECO:0000313" key="4">
    <source>
        <dbReference type="RefSeq" id="XP_034247534.1"/>
    </source>
</evidence>
<keyword evidence="1" id="KW-0813">Transport</keyword>
<organism evidence="4">
    <name type="scientific">Thrips palmi</name>
    <name type="common">Melon thrips</name>
    <dbReference type="NCBI Taxonomy" id="161013"/>
    <lineage>
        <taxon>Eukaryota</taxon>
        <taxon>Metazoa</taxon>
        <taxon>Ecdysozoa</taxon>
        <taxon>Arthropoda</taxon>
        <taxon>Hexapoda</taxon>
        <taxon>Insecta</taxon>
        <taxon>Pterygota</taxon>
        <taxon>Neoptera</taxon>
        <taxon>Paraneoptera</taxon>
        <taxon>Thysanoptera</taxon>
        <taxon>Terebrantia</taxon>
        <taxon>Thripoidea</taxon>
        <taxon>Thripidae</taxon>
        <taxon>Thrips</taxon>
    </lineage>
</organism>
<keyword evidence="1" id="KW-0143">Chaperone</keyword>
<keyword evidence="1" id="KW-0653">Protein transport</keyword>
<dbReference type="RefSeq" id="XP_034247534.1">
    <property type="nucleotide sequence ID" value="XM_034391643.1"/>
</dbReference>
<protein>
    <recommendedName>
        <fullName evidence="1">Mitochondrial import inner membrane translocase subunit</fullName>
    </recommendedName>
</protein>
<dbReference type="InParanoid" id="A0A6P8ZRF9"/>